<reference evidence="2 3" key="1">
    <citation type="submission" date="2015-10" db="EMBL/GenBank/DDBJ databases">
        <title>Draft genome sequence of Streptomyces cellostaticus DSM 40189, type strain for the species Streptomyces cellostaticus.</title>
        <authorList>
            <person name="Ruckert C."/>
            <person name="Winkler A."/>
            <person name="Kalinowski J."/>
            <person name="Kampfer P."/>
            <person name="Glaeser S."/>
        </authorList>
    </citation>
    <scope>NUCLEOTIDE SEQUENCE [LARGE SCALE GENOMIC DNA]</scope>
    <source>
        <strain evidence="2 3">DSM 40189</strain>
    </source>
</reference>
<dbReference type="InterPro" id="IPR027417">
    <property type="entry name" value="P-loop_NTPase"/>
</dbReference>
<name>A0A101NDN5_9ACTN</name>
<evidence type="ECO:0000259" key="1">
    <source>
        <dbReference type="Pfam" id="PF13401"/>
    </source>
</evidence>
<evidence type="ECO:0000313" key="3">
    <source>
        <dbReference type="Proteomes" id="UP000054241"/>
    </source>
</evidence>
<organism evidence="2 3">
    <name type="scientific">Streptomyces cellostaticus</name>
    <dbReference type="NCBI Taxonomy" id="67285"/>
    <lineage>
        <taxon>Bacteria</taxon>
        <taxon>Bacillati</taxon>
        <taxon>Actinomycetota</taxon>
        <taxon>Actinomycetes</taxon>
        <taxon>Kitasatosporales</taxon>
        <taxon>Streptomycetaceae</taxon>
        <taxon>Streptomyces</taxon>
    </lineage>
</organism>
<feature type="domain" description="ORC1/DEAH AAA+ ATPase" evidence="1">
    <location>
        <begin position="45"/>
        <end position="165"/>
    </location>
</feature>
<evidence type="ECO:0000313" key="2">
    <source>
        <dbReference type="EMBL" id="KUM91067.1"/>
    </source>
</evidence>
<dbReference type="Pfam" id="PF13401">
    <property type="entry name" value="AAA_22"/>
    <property type="match status" value="1"/>
</dbReference>
<comment type="caution">
    <text evidence="2">The sequence shown here is derived from an EMBL/GenBank/DDBJ whole genome shotgun (WGS) entry which is preliminary data.</text>
</comment>
<dbReference type="AlphaFoldDB" id="A0A101NDN5"/>
<dbReference type="PANTHER" id="PTHR35894:SF1">
    <property type="entry name" value="PHOSPHORIBULOKINASE _ URIDINE KINASE FAMILY"/>
    <property type="match status" value="1"/>
</dbReference>
<dbReference type="STRING" id="67285.AQI88_38725"/>
<dbReference type="GO" id="GO:0016887">
    <property type="term" value="F:ATP hydrolysis activity"/>
    <property type="evidence" value="ECO:0007669"/>
    <property type="project" value="InterPro"/>
</dbReference>
<dbReference type="RefSeq" id="WP_067009569.1">
    <property type="nucleotide sequence ID" value="NZ_BNDU01000011.1"/>
</dbReference>
<proteinExistence type="predicted"/>
<gene>
    <name evidence="2" type="ORF">AQI88_38725</name>
</gene>
<accession>A0A101NDN5</accession>
<dbReference type="Proteomes" id="UP000054241">
    <property type="component" value="Unassembled WGS sequence"/>
</dbReference>
<dbReference type="PANTHER" id="PTHR35894">
    <property type="entry name" value="GENERAL SECRETION PATHWAY PROTEIN A-RELATED"/>
    <property type="match status" value="1"/>
</dbReference>
<dbReference type="InterPro" id="IPR052026">
    <property type="entry name" value="ExeA_AAA_ATPase_DNA-bind"/>
</dbReference>
<protein>
    <recommendedName>
        <fullName evidence="1">ORC1/DEAH AAA+ ATPase domain-containing protein</fullName>
    </recommendedName>
</protein>
<dbReference type="OrthoDB" id="4180634at2"/>
<dbReference type="InterPro" id="IPR049945">
    <property type="entry name" value="AAA_22"/>
</dbReference>
<sequence length="262" mass="30079">MVTAERQGRLPREREDHFMRLPGAQVVSTRALLMVRENIRAAIEARAMICIYGQAGRGKSLAVNTSLRELAPKLTRRIQFRSRPSTRDLRHELFHALGLQGRPPGQPIEFDRMLRGALEETHVLVCDEAQWLPKMCFEYLRYLWDDIGSDLTIVFTGGDGCFEMLQSEPMLESRVYAWQEIEPMPLEEVLTVIPAFHPVWADADPDLIAMCDDEAAHGNFRAWAKITHHLTAGMKESGRILDEDLLRWSYSKLRQRQRPVVA</sequence>
<keyword evidence="3" id="KW-1185">Reference proteome</keyword>
<dbReference type="EMBL" id="LMWL01000086">
    <property type="protein sequence ID" value="KUM91067.1"/>
    <property type="molecule type" value="Genomic_DNA"/>
</dbReference>
<dbReference type="SUPFAM" id="SSF52540">
    <property type="entry name" value="P-loop containing nucleoside triphosphate hydrolases"/>
    <property type="match status" value="1"/>
</dbReference>